<name>A0A8H4KYA2_9HYPO</name>
<feature type="signal peptide" evidence="1">
    <location>
        <begin position="1"/>
        <end position="19"/>
    </location>
</feature>
<gene>
    <name evidence="2" type="ORF">FALBO_14930</name>
</gene>
<dbReference type="AlphaFoldDB" id="A0A8H4KYA2"/>
<feature type="chain" id="PRO_5034670837" description="Cyanovirin-N domain-containing protein" evidence="1">
    <location>
        <begin position="20"/>
        <end position="116"/>
    </location>
</feature>
<protein>
    <recommendedName>
        <fullName evidence="4">Cyanovirin-N domain-containing protein</fullName>
    </recommendedName>
</protein>
<keyword evidence="3" id="KW-1185">Reference proteome</keyword>
<proteinExistence type="predicted"/>
<comment type="caution">
    <text evidence="2">The sequence shown here is derived from an EMBL/GenBank/DDBJ whole genome shotgun (WGS) entry which is preliminary data.</text>
</comment>
<reference evidence="2 3" key="1">
    <citation type="submission" date="2020-01" db="EMBL/GenBank/DDBJ databases">
        <title>Identification and distribution of gene clusters putatively required for synthesis of sphingolipid metabolism inhibitors in phylogenetically diverse species of the filamentous fungus Fusarium.</title>
        <authorList>
            <person name="Kim H.-S."/>
            <person name="Busman M."/>
            <person name="Brown D.W."/>
            <person name="Divon H."/>
            <person name="Uhlig S."/>
            <person name="Proctor R.H."/>
        </authorList>
    </citation>
    <scope>NUCLEOTIDE SEQUENCE [LARGE SCALE GENOMIC DNA]</scope>
    <source>
        <strain evidence="2 3">NRRL 20459</strain>
    </source>
</reference>
<evidence type="ECO:0000313" key="3">
    <source>
        <dbReference type="Proteomes" id="UP000554235"/>
    </source>
</evidence>
<dbReference type="OrthoDB" id="4410170at2759"/>
<evidence type="ECO:0000256" key="1">
    <source>
        <dbReference type="SAM" id="SignalP"/>
    </source>
</evidence>
<keyword evidence="1" id="KW-0732">Signal</keyword>
<evidence type="ECO:0008006" key="4">
    <source>
        <dbReference type="Google" id="ProtNLM"/>
    </source>
</evidence>
<dbReference type="Proteomes" id="UP000554235">
    <property type="component" value="Unassembled WGS sequence"/>
</dbReference>
<organism evidence="2 3">
    <name type="scientific">Fusarium albosuccineum</name>
    <dbReference type="NCBI Taxonomy" id="1237068"/>
    <lineage>
        <taxon>Eukaryota</taxon>
        <taxon>Fungi</taxon>
        <taxon>Dikarya</taxon>
        <taxon>Ascomycota</taxon>
        <taxon>Pezizomycotina</taxon>
        <taxon>Sordariomycetes</taxon>
        <taxon>Hypocreomycetidae</taxon>
        <taxon>Hypocreales</taxon>
        <taxon>Nectriaceae</taxon>
        <taxon>Fusarium</taxon>
        <taxon>Fusarium decemcellulare species complex</taxon>
    </lineage>
</organism>
<sequence>MRFIPTVATFFALTNFSSAWTQDANGVWTANNNWYWIGGDYVHEACTVMGTEITHTGPCGYFTNNRGHIFRGHCAIVLGHDHTEIHCRITSDGNEWVSILIMTPPAHGQPDCLLEG</sequence>
<evidence type="ECO:0000313" key="2">
    <source>
        <dbReference type="EMBL" id="KAF4458337.1"/>
    </source>
</evidence>
<accession>A0A8H4KYA2</accession>
<dbReference type="EMBL" id="JAADYS010002494">
    <property type="protein sequence ID" value="KAF4458337.1"/>
    <property type="molecule type" value="Genomic_DNA"/>
</dbReference>